<proteinExistence type="predicted"/>
<evidence type="ECO:0000313" key="2">
    <source>
        <dbReference type="EMBL" id="UTU50705.1"/>
    </source>
</evidence>
<feature type="domain" description="HTH cro/C1-type" evidence="1">
    <location>
        <begin position="11"/>
        <end position="65"/>
    </location>
</feature>
<dbReference type="Proteomes" id="UP001060070">
    <property type="component" value="Chromosome"/>
</dbReference>
<reference evidence="2 3" key="1">
    <citation type="journal article" date="2022" name="Microbiol. Resour. Announc.">
        <title>Complete Genome Sequence of Mesorhizobium ciceri Strain R30, a Rhizobium Used as a Commercial Inoculant for Chickpea in Argentina.</title>
        <authorList>
            <person name="Foresto E."/>
            <person name="Revale S."/>
            <person name="Primo E."/>
            <person name="Nievas F."/>
            <person name="Carezzano E."/>
            <person name="Puente M."/>
            <person name="Alzari P."/>
            <person name="Mart M."/>
            <person name="Ben-Assaya M."/>
            <person name="Mornico D."/>
            <person name="Santoro M."/>
            <person name="Mart F."/>
            <person name="Giordano W."/>
            <person name="Bogino P."/>
        </authorList>
    </citation>
    <scope>NUCLEOTIDE SEQUENCE [LARGE SCALE GENOMIC DNA]</scope>
    <source>
        <strain evidence="2 3">R30</strain>
    </source>
</reference>
<keyword evidence="3" id="KW-1185">Reference proteome</keyword>
<dbReference type="PROSITE" id="PS50943">
    <property type="entry name" value="HTH_CROC1"/>
    <property type="match status" value="1"/>
</dbReference>
<organism evidence="2 3">
    <name type="scientific">Mesorhizobium ciceri</name>
    <dbReference type="NCBI Taxonomy" id="39645"/>
    <lineage>
        <taxon>Bacteria</taxon>
        <taxon>Pseudomonadati</taxon>
        <taxon>Pseudomonadota</taxon>
        <taxon>Alphaproteobacteria</taxon>
        <taxon>Hyphomicrobiales</taxon>
        <taxon>Phyllobacteriaceae</taxon>
        <taxon>Mesorhizobium</taxon>
    </lineage>
</organism>
<name>A0AB38T887_9HYPH</name>
<gene>
    <name evidence="2" type="ORF">LRP29_24970</name>
</gene>
<sequence length="87" mass="9781">MESVDDIARQFRAARALLDIRQDNVAELAKVSRQMVARIESADKSVPHDAIEKIWKAFEQKGVIFLEATDTYGPPVTLKRTKPKSSP</sequence>
<dbReference type="Gene3D" id="1.10.260.40">
    <property type="entry name" value="lambda repressor-like DNA-binding domains"/>
    <property type="match status" value="1"/>
</dbReference>
<dbReference type="InterPro" id="IPR001387">
    <property type="entry name" value="Cro/C1-type_HTH"/>
</dbReference>
<dbReference type="CDD" id="cd00093">
    <property type="entry name" value="HTH_XRE"/>
    <property type="match status" value="1"/>
</dbReference>
<protein>
    <submittedName>
        <fullName evidence="2">Helix-turn-helix domain-containing protein</fullName>
    </submittedName>
</protein>
<dbReference type="AlphaFoldDB" id="A0AB38T887"/>
<evidence type="ECO:0000313" key="3">
    <source>
        <dbReference type="Proteomes" id="UP001060070"/>
    </source>
</evidence>
<dbReference type="InterPro" id="IPR010982">
    <property type="entry name" value="Lambda_DNA-bd_dom_sf"/>
</dbReference>
<evidence type="ECO:0000259" key="1">
    <source>
        <dbReference type="PROSITE" id="PS50943"/>
    </source>
</evidence>
<accession>A0AB38T887</accession>
<dbReference type="SUPFAM" id="SSF47413">
    <property type="entry name" value="lambda repressor-like DNA-binding domains"/>
    <property type="match status" value="1"/>
</dbReference>
<dbReference type="RefSeq" id="WP_024505062.1">
    <property type="nucleotide sequence ID" value="NZ_CP088147.1"/>
</dbReference>
<dbReference type="SMART" id="SM00530">
    <property type="entry name" value="HTH_XRE"/>
    <property type="match status" value="1"/>
</dbReference>
<dbReference type="EMBL" id="CP088147">
    <property type="protein sequence ID" value="UTU50705.1"/>
    <property type="molecule type" value="Genomic_DNA"/>
</dbReference>
<dbReference type="GO" id="GO:0003677">
    <property type="term" value="F:DNA binding"/>
    <property type="evidence" value="ECO:0007669"/>
    <property type="project" value="InterPro"/>
</dbReference>